<dbReference type="Gene3D" id="3.60.130.10">
    <property type="entry name" value="Clavaminate synthase-like"/>
    <property type="match status" value="1"/>
</dbReference>
<feature type="domain" description="TauD/TfdA-like" evidence="6">
    <location>
        <begin position="21"/>
        <end position="301"/>
    </location>
</feature>
<reference evidence="7 8" key="1">
    <citation type="journal article" date="2015" name="Fungal Genet. Biol.">
        <title>Evolution of novel wood decay mechanisms in Agaricales revealed by the genome sequences of Fistulina hepatica and Cylindrobasidium torrendii.</title>
        <authorList>
            <person name="Floudas D."/>
            <person name="Held B.W."/>
            <person name="Riley R."/>
            <person name="Nagy L.G."/>
            <person name="Koehler G."/>
            <person name="Ransdell A.S."/>
            <person name="Younus H."/>
            <person name="Chow J."/>
            <person name="Chiniquy J."/>
            <person name="Lipzen A."/>
            <person name="Tritt A."/>
            <person name="Sun H."/>
            <person name="Haridas S."/>
            <person name="LaButti K."/>
            <person name="Ohm R.A."/>
            <person name="Kues U."/>
            <person name="Blanchette R.A."/>
            <person name="Grigoriev I.V."/>
            <person name="Minto R.E."/>
            <person name="Hibbett D.S."/>
        </authorList>
    </citation>
    <scope>NUCLEOTIDE SEQUENCE [LARGE SCALE GENOMIC DNA]</scope>
    <source>
        <strain evidence="7 8">FP15055 ss-10</strain>
    </source>
</reference>
<dbReference type="GO" id="GO:0016706">
    <property type="term" value="F:2-oxoglutarate-dependent dioxygenase activity"/>
    <property type="evidence" value="ECO:0007669"/>
    <property type="project" value="TreeGrafter"/>
</dbReference>
<dbReference type="STRING" id="1314674.A0A0D7BDS8"/>
<dbReference type="SUPFAM" id="SSF51197">
    <property type="entry name" value="Clavaminate synthase-like"/>
    <property type="match status" value="1"/>
</dbReference>
<dbReference type="AlphaFoldDB" id="A0A0D7BDS8"/>
<evidence type="ECO:0000256" key="1">
    <source>
        <dbReference type="ARBA" id="ARBA00005896"/>
    </source>
</evidence>
<dbReference type="InterPro" id="IPR042098">
    <property type="entry name" value="TauD-like_sf"/>
</dbReference>
<comment type="similarity">
    <text evidence="1">Belongs to the TfdA dioxygenase family.</text>
</comment>
<accession>A0A0D7BDS8</accession>
<dbReference type="PANTHER" id="PTHR30468:SF10">
    <property type="entry name" value="TAUD_TFDA-LIKE DOMAIN-CONTAINING PROTEIN"/>
    <property type="match status" value="1"/>
</dbReference>
<name>A0A0D7BDS8_9AGAR</name>
<evidence type="ECO:0000256" key="2">
    <source>
        <dbReference type="ARBA" id="ARBA00022723"/>
    </source>
</evidence>
<dbReference type="Proteomes" id="UP000054007">
    <property type="component" value="Unassembled WGS sequence"/>
</dbReference>
<dbReference type="PANTHER" id="PTHR30468">
    <property type="entry name" value="ALPHA-KETOGLUTARATE-DEPENDENT SULFONATE DIOXYGENASE"/>
    <property type="match status" value="1"/>
</dbReference>
<keyword evidence="4" id="KW-0560">Oxidoreductase</keyword>
<dbReference type="InterPro" id="IPR051323">
    <property type="entry name" value="AtsK-like"/>
</dbReference>
<dbReference type="GO" id="GO:0005737">
    <property type="term" value="C:cytoplasm"/>
    <property type="evidence" value="ECO:0007669"/>
    <property type="project" value="TreeGrafter"/>
</dbReference>
<dbReference type="OrthoDB" id="10257314at2759"/>
<keyword evidence="5" id="KW-0408">Iron</keyword>
<evidence type="ECO:0000256" key="5">
    <source>
        <dbReference type="ARBA" id="ARBA00023004"/>
    </source>
</evidence>
<sequence length="333" mass="37398">MVKAPHASAFLGSLSAFEAYDVTPHIGTRFPSTATQLSAILKDDEKVKDLAHLVSQRGVVFFTNQDLEIQDQKELGYKLGKLSWSGHPETSGLHVHPISEDLPELGRDVGIITSKGGIAAPEKHNFRSRASKDWHSDVTFEPIPSDYAILKMHTLPEVGGDTLWASAYEAYDRLSPAFQKFLEGLTAYHNGGQFNVYAKTHNLPIQQNRGSPVNSGDDLSATHPIIRTNPVTGYRGLFVNKAFTKRIVELSPDESDNVLQYLFRHISENHDLQVRYRWEQNDIAIWDNRSTFHTATKDYGNVLRSGNRIASLGERPFFDPNSKSRREVLNIQD</sequence>
<evidence type="ECO:0000256" key="3">
    <source>
        <dbReference type="ARBA" id="ARBA00022964"/>
    </source>
</evidence>
<dbReference type="GO" id="GO:0046872">
    <property type="term" value="F:metal ion binding"/>
    <property type="evidence" value="ECO:0007669"/>
    <property type="project" value="UniProtKB-KW"/>
</dbReference>
<proteinExistence type="inferred from homology"/>
<organism evidence="7 8">
    <name type="scientific">Cylindrobasidium torrendii FP15055 ss-10</name>
    <dbReference type="NCBI Taxonomy" id="1314674"/>
    <lineage>
        <taxon>Eukaryota</taxon>
        <taxon>Fungi</taxon>
        <taxon>Dikarya</taxon>
        <taxon>Basidiomycota</taxon>
        <taxon>Agaricomycotina</taxon>
        <taxon>Agaricomycetes</taxon>
        <taxon>Agaricomycetidae</taxon>
        <taxon>Agaricales</taxon>
        <taxon>Marasmiineae</taxon>
        <taxon>Physalacriaceae</taxon>
        <taxon>Cylindrobasidium</taxon>
    </lineage>
</organism>
<keyword evidence="3 7" id="KW-0223">Dioxygenase</keyword>
<keyword evidence="8" id="KW-1185">Reference proteome</keyword>
<dbReference type="Pfam" id="PF02668">
    <property type="entry name" value="TauD"/>
    <property type="match status" value="1"/>
</dbReference>
<protein>
    <submittedName>
        <fullName evidence="7">TfdA family taurine dioxygenase</fullName>
    </submittedName>
</protein>
<gene>
    <name evidence="7" type="ORF">CYLTODRAFT_421685</name>
</gene>
<dbReference type="InterPro" id="IPR003819">
    <property type="entry name" value="TauD/TfdA-like"/>
</dbReference>
<dbReference type="EMBL" id="KN880504">
    <property type="protein sequence ID" value="KIY68365.1"/>
    <property type="molecule type" value="Genomic_DNA"/>
</dbReference>
<evidence type="ECO:0000313" key="8">
    <source>
        <dbReference type="Proteomes" id="UP000054007"/>
    </source>
</evidence>
<evidence type="ECO:0000256" key="4">
    <source>
        <dbReference type="ARBA" id="ARBA00023002"/>
    </source>
</evidence>
<keyword evidence="2" id="KW-0479">Metal-binding</keyword>
<evidence type="ECO:0000313" key="7">
    <source>
        <dbReference type="EMBL" id="KIY68365.1"/>
    </source>
</evidence>
<evidence type="ECO:0000259" key="6">
    <source>
        <dbReference type="Pfam" id="PF02668"/>
    </source>
</evidence>